<organism evidence="1">
    <name type="scientific">Cucumis melo</name>
    <name type="common">Muskmelon</name>
    <dbReference type="NCBI Taxonomy" id="3656"/>
    <lineage>
        <taxon>Eukaryota</taxon>
        <taxon>Viridiplantae</taxon>
        <taxon>Streptophyta</taxon>
        <taxon>Embryophyta</taxon>
        <taxon>Tracheophyta</taxon>
        <taxon>Spermatophyta</taxon>
        <taxon>Magnoliopsida</taxon>
        <taxon>eudicotyledons</taxon>
        <taxon>Gunneridae</taxon>
        <taxon>Pentapetalae</taxon>
        <taxon>rosids</taxon>
        <taxon>fabids</taxon>
        <taxon>Cucurbitales</taxon>
        <taxon>Cucurbitaceae</taxon>
        <taxon>Benincaseae</taxon>
        <taxon>Cucumis</taxon>
    </lineage>
</organism>
<accession>A0A9I9E8B5</accession>
<dbReference type="EnsemblPlants" id="MELO3C030173.2.1">
    <property type="protein sequence ID" value="MELO3C030173.2.1"/>
    <property type="gene ID" value="MELO3C030173.2"/>
</dbReference>
<dbReference type="AlphaFoldDB" id="A0A9I9E8B5"/>
<proteinExistence type="predicted"/>
<dbReference type="Gramene" id="MELO3C030173.2.1">
    <property type="protein sequence ID" value="MELO3C030173.2.1"/>
    <property type="gene ID" value="MELO3C030173.2"/>
</dbReference>
<reference evidence="1" key="1">
    <citation type="submission" date="2023-03" db="UniProtKB">
        <authorList>
            <consortium name="EnsemblPlants"/>
        </authorList>
    </citation>
    <scope>IDENTIFICATION</scope>
</reference>
<name>A0A9I9E8B5_CUCME</name>
<protein>
    <submittedName>
        <fullName evidence="1">Uncharacterized protein</fullName>
    </submittedName>
</protein>
<sequence length="81" mass="9354">MPYGDSVLLPQQKLVKSSRFSWLLFVRKRLALHHLQKKYKFLEKSSGSTNVDGLKHALLQIYTGIKNHSDLVVKSLDHFSM</sequence>
<evidence type="ECO:0000313" key="1">
    <source>
        <dbReference type="EnsemblPlants" id="MELO3C030173.2.1"/>
    </source>
</evidence>